<name>A0ABT3HLS0_9FLAO</name>
<comment type="caution">
    <text evidence="3">The sequence shown here is derived from an EMBL/GenBank/DDBJ whole genome shotgun (WGS) entry which is preliminary data.</text>
</comment>
<evidence type="ECO:0000313" key="4">
    <source>
        <dbReference type="Proteomes" id="UP001163719"/>
    </source>
</evidence>
<dbReference type="SUPFAM" id="SSF56219">
    <property type="entry name" value="DNase I-like"/>
    <property type="match status" value="1"/>
</dbReference>
<accession>A0ABT3HLS0</accession>
<organism evidence="3 4">
    <name type="scientific">Chryseobacterium oryctis</name>
    <dbReference type="NCBI Taxonomy" id="2952618"/>
    <lineage>
        <taxon>Bacteria</taxon>
        <taxon>Pseudomonadati</taxon>
        <taxon>Bacteroidota</taxon>
        <taxon>Flavobacteriia</taxon>
        <taxon>Flavobacteriales</taxon>
        <taxon>Weeksellaceae</taxon>
        <taxon>Chryseobacterium group</taxon>
        <taxon>Chryseobacterium</taxon>
    </lineage>
</organism>
<proteinExistence type="predicted"/>
<dbReference type="Pfam" id="PF03372">
    <property type="entry name" value="Exo_endo_phos"/>
    <property type="match status" value="1"/>
</dbReference>
<evidence type="ECO:0000313" key="3">
    <source>
        <dbReference type="EMBL" id="MCW3160745.1"/>
    </source>
</evidence>
<protein>
    <submittedName>
        <fullName evidence="3">Endonuclease/exonuclease/phosphatase family protein</fullName>
    </submittedName>
</protein>
<keyword evidence="4" id="KW-1185">Reference proteome</keyword>
<keyword evidence="3" id="KW-0255">Endonuclease</keyword>
<dbReference type="PANTHER" id="PTHR14859:SF1">
    <property type="entry name" value="PGAP2-INTERACTING PROTEIN"/>
    <property type="match status" value="1"/>
</dbReference>
<dbReference type="Gene3D" id="3.60.10.10">
    <property type="entry name" value="Endonuclease/exonuclease/phosphatase"/>
    <property type="match status" value="1"/>
</dbReference>
<evidence type="ECO:0000259" key="2">
    <source>
        <dbReference type="Pfam" id="PF03372"/>
    </source>
</evidence>
<sequence>MLLNAYVPPKVFPWFNLLSLAFPGLIIGHFLLSLFWVFSWKKRAIIFLVWSLAFVHPIKRWVNFSSESKEIPDLKIISLNVKGGGLGLKNIEEYINSKNADIVFLQEDADKEIEFNNLQKSKNVSIVSLYSKYNVINKKVLISGNYEDFNSYADLNDIEIKGNIYRFINVYLQPFKFEKQMVKLDGNSDEDKEKLKNVVKKLIPTFKIHQEQVEIIRKAIDESPYPIILAGDFNAVPNSYEYYHLGKDLNDAFVEAGSGSSTSFHDYKFPLRIDYIFASDLVRPISYQVDRTVEISDHFPVIATFSIKK</sequence>
<dbReference type="InterPro" id="IPR005135">
    <property type="entry name" value="Endo/exonuclease/phosphatase"/>
</dbReference>
<dbReference type="InterPro" id="IPR036691">
    <property type="entry name" value="Endo/exonu/phosph_ase_sf"/>
</dbReference>
<keyword evidence="1" id="KW-1133">Transmembrane helix</keyword>
<dbReference type="PANTHER" id="PTHR14859">
    <property type="entry name" value="CALCOFLUOR WHITE HYPERSENSITIVE PROTEIN PRECURSOR"/>
    <property type="match status" value="1"/>
</dbReference>
<dbReference type="EMBL" id="JAPDHV010000002">
    <property type="protein sequence ID" value="MCW3160745.1"/>
    <property type="molecule type" value="Genomic_DNA"/>
</dbReference>
<keyword evidence="3" id="KW-0540">Nuclease</keyword>
<reference evidence="3" key="1">
    <citation type="submission" date="2022-10" db="EMBL/GenBank/DDBJ databases">
        <title>Chryseobacterium babae sp. nov. isolated from the gut of the beetle Oryctes rhinoceros, and Chryseobacterium kimseyorum sp. nov., isolated from a stick insect rearing cage.</title>
        <authorList>
            <person name="Shelomi M."/>
            <person name="Han C.-J."/>
            <person name="Chen W.-M."/>
            <person name="Chen H.-K."/>
            <person name="Liaw S.-J."/>
            <person name="Muhle E."/>
            <person name="Clermont D."/>
        </authorList>
    </citation>
    <scope>NUCLEOTIDE SEQUENCE</scope>
    <source>
        <strain evidence="3">WLa1L2M3</strain>
    </source>
</reference>
<keyword evidence="3" id="KW-0378">Hydrolase</keyword>
<dbReference type="GO" id="GO:0004519">
    <property type="term" value="F:endonuclease activity"/>
    <property type="evidence" value="ECO:0007669"/>
    <property type="project" value="UniProtKB-KW"/>
</dbReference>
<keyword evidence="1" id="KW-0472">Membrane</keyword>
<dbReference type="RefSeq" id="WP_264742694.1">
    <property type="nucleotide sequence ID" value="NZ_JAPDHV010000002.1"/>
</dbReference>
<dbReference type="Proteomes" id="UP001163719">
    <property type="component" value="Unassembled WGS sequence"/>
</dbReference>
<dbReference type="InterPro" id="IPR051916">
    <property type="entry name" value="GPI-anchor_lipid_remodeler"/>
</dbReference>
<feature type="transmembrane region" description="Helical" evidence="1">
    <location>
        <begin position="12"/>
        <end position="37"/>
    </location>
</feature>
<dbReference type="CDD" id="cd09084">
    <property type="entry name" value="EEP-2"/>
    <property type="match status" value="1"/>
</dbReference>
<evidence type="ECO:0000256" key="1">
    <source>
        <dbReference type="SAM" id="Phobius"/>
    </source>
</evidence>
<keyword evidence="1" id="KW-0812">Transmembrane</keyword>
<gene>
    <name evidence="3" type="ORF">OH806_05630</name>
</gene>
<feature type="domain" description="Endonuclease/exonuclease/phosphatase" evidence="2">
    <location>
        <begin position="78"/>
        <end position="298"/>
    </location>
</feature>